<keyword evidence="4" id="KW-1185">Reference proteome</keyword>
<dbReference type="SUPFAM" id="SSF159245">
    <property type="entry name" value="AttH-like"/>
    <property type="match status" value="1"/>
</dbReference>
<evidence type="ECO:0000313" key="3">
    <source>
        <dbReference type="EMBL" id="UPT20473.1"/>
    </source>
</evidence>
<feature type="domain" description="DUF7064" evidence="1">
    <location>
        <begin position="195"/>
        <end position="318"/>
    </location>
</feature>
<accession>A0ABY4KYF6</accession>
<feature type="domain" description="DUF7065" evidence="2">
    <location>
        <begin position="152"/>
        <end position="193"/>
    </location>
</feature>
<dbReference type="EMBL" id="CP051627">
    <property type="protein sequence ID" value="UPT20473.1"/>
    <property type="molecule type" value="Genomic_DNA"/>
</dbReference>
<organism evidence="3 4">
    <name type="scientific">Thermobifida alba</name>
    <name type="common">Thermomonospora alba</name>
    <dbReference type="NCBI Taxonomy" id="53522"/>
    <lineage>
        <taxon>Bacteria</taxon>
        <taxon>Bacillati</taxon>
        <taxon>Actinomycetota</taxon>
        <taxon>Actinomycetes</taxon>
        <taxon>Streptosporangiales</taxon>
        <taxon>Nocardiopsidaceae</taxon>
        <taxon>Thermobifida</taxon>
    </lineage>
</organism>
<evidence type="ECO:0008006" key="5">
    <source>
        <dbReference type="Google" id="ProtNLM"/>
    </source>
</evidence>
<dbReference type="InterPro" id="IPR055493">
    <property type="entry name" value="DUF7065"/>
</dbReference>
<reference evidence="3 4" key="1">
    <citation type="submission" date="2020-04" db="EMBL/GenBank/DDBJ databases">
        <title>Thermobifida alba genome sequencing and assembly.</title>
        <authorList>
            <person name="Luzics S."/>
            <person name="Horvath B."/>
            <person name="Nagy I."/>
            <person name="Toth A."/>
            <person name="Nagy I."/>
            <person name="Kukolya J."/>
        </authorList>
    </citation>
    <scope>NUCLEOTIDE SEQUENCE [LARGE SCALE GENOMIC DNA]</scope>
    <source>
        <strain evidence="3 4">DSM 43795</strain>
    </source>
</reference>
<evidence type="ECO:0000259" key="1">
    <source>
        <dbReference type="Pfam" id="PF23212"/>
    </source>
</evidence>
<dbReference type="Pfam" id="PF23213">
    <property type="entry name" value="DUF7065"/>
    <property type="match status" value="1"/>
</dbReference>
<dbReference type="RefSeq" id="WP_248592731.1">
    <property type="nucleotide sequence ID" value="NZ_BAABEB010000012.1"/>
</dbReference>
<evidence type="ECO:0000313" key="4">
    <source>
        <dbReference type="Proteomes" id="UP000832041"/>
    </source>
</evidence>
<gene>
    <name evidence="3" type="ORF">FOF52_05395</name>
</gene>
<dbReference type="InterPro" id="IPR055492">
    <property type="entry name" value="DUF7064"/>
</dbReference>
<sequence>MGNAPILPRDEYMHEPTDHPQFNESAYYNFVDGGSGFAVLIRMGNRVNEGHAEVTVLIYLPGGKAAIRFDRAPIDSNDKFEAAGLKFEVVEPLKRMRVTFDGTAYLLDSGRDLENPKQAFTTSPVVPVSLELHYENVIPVYGLGEGSGIEGAEDSIAVGHYQGPCSVRGWVEVDGERREVSGQGFRDHSWGPRVWQGPQYWRWISCMVDDRNGFVAWTQKIGDTQSPGHGMVLRDGVMERVTRVEVKSEYGGAPYYATSMRVAMWTEAGERVDAAGKVFHLVPLRNRRDGEIARLAEYLVELDFQGMTGYGISEYHDRIIEDIPAGISEA</sequence>
<dbReference type="Pfam" id="PF23212">
    <property type="entry name" value="DUF7064"/>
    <property type="match status" value="1"/>
</dbReference>
<evidence type="ECO:0000259" key="2">
    <source>
        <dbReference type="Pfam" id="PF23213"/>
    </source>
</evidence>
<name>A0ABY4KYF6_THEAE</name>
<dbReference type="Proteomes" id="UP000832041">
    <property type="component" value="Chromosome"/>
</dbReference>
<protein>
    <recommendedName>
        <fullName evidence="5">AttH domain-containing protein</fullName>
    </recommendedName>
</protein>
<proteinExistence type="predicted"/>